<keyword evidence="5 11" id="KW-1133">Transmembrane helix</keyword>
<dbReference type="OrthoDB" id="5981855at2759"/>
<dbReference type="Pfam" id="PF00001">
    <property type="entry name" value="7tm_1"/>
    <property type="match status" value="1"/>
</dbReference>
<keyword evidence="3" id="KW-1003">Cell membrane</keyword>
<dbReference type="GO" id="GO:0005886">
    <property type="term" value="C:plasma membrane"/>
    <property type="evidence" value="ECO:0007669"/>
    <property type="project" value="UniProtKB-SubCell"/>
</dbReference>
<feature type="domain" description="G-protein coupled receptors family 1 profile" evidence="12">
    <location>
        <begin position="44"/>
        <end position="308"/>
    </location>
</feature>
<dbReference type="PROSITE" id="PS50262">
    <property type="entry name" value="G_PROTEIN_RECEP_F1_2"/>
    <property type="match status" value="1"/>
</dbReference>
<feature type="transmembrane region" description="Helical" evidence="11">
    <location>
        <begin position="30"/>
        <end position="53"/>
    </location>
</feature>
<protein>
    <recommendedName>
        <fullName evidence="12">G-protein coupled receptors family 1 profile domain-containing protein</fullName>
    </recommendedName>
</protein>
<dbReference type="AlphaFoldDB" id="A0A8J2WLH2"/>
<evidence type="ECO:0000256" key="8">
    <source>
        <dbReference type="ARBA" id="ARBA00023170"/>
    </source>
</evidence>
<evidence type="ECO:0000256" key="6">
    <source>
        <dbReference type="ARBA" id="ARBA00023040"/>
    </source>
</evidence>
<reference evidence="13" key="1">
    <citation type="submission" date="2021-11" db="EMBL/GenBank/DDBJ databases">
        <authorList>
            <person name="Schell T."/>
        </authorList>
    </citation>
    <scope>NUCLEOTIDE SEQUENCE</scope>
    <source>
        <strain evidence="13">M5</strain>
    </source>
</reference>
<evidence type="ECO:0000256" key="7">
    <source>
        <dbReference type="ARBA" id="ARBA00023136"/>
    </source>
</evidence>
<keyword evidence="9 10" id="KW-0807">Transducer</keyword>
<dbReference type="PANTHER" id="PTHR46925:SF2">
    <property type="entry name" value="G-PROTEIN COUPLED RECEPTOR TKR-1-RELATED"/>
    <property type="match status" value="1"/>
</dbReference>
<evidence type="ECO:0000313" key="14">
    <source>
        <dbReference type="Proteomes" id="UP000789390"/>
    </source>
</evidence>
<evidence type="ECO:0000256" key="11">
    <source>
        <dbReference type="SAM" id="Phobius"/>
    </source>
</evidence>
<keyword evidence="8 10" id="KW-0675">Receptor</keyword>
<comment type="similarity">
    <text evidence="2 10">Belongs to the G-protein coupled receptor 1 family.</text>
</comment>
<sequence>MNESLKDDGQLRAINVTHTSQLDTEEKTTWIFAFGVLLAVATVGNSLVTWFIIARRRLAKAHSCFMLSLTFADFAMLYLEGVFNFIYILDGHWRYGTAYCMIDRFLSELTNAASIFTLTVTSYDRYLAIVKPFLPRSTRKSAFITIVACWMIAFILAMPNLLYSNEFMSRQSGEDLLKCEIVWPEQDVVLNNYSYRVLVFVITYLLPSVCMAYWNFRIAVVLTTSVVLINGDSEMRNNLQLSVLVKKRKNLASGMWAILIIFCLCWLPYQTYLIYQAFQTEENVTTKRIYMCVYWLAIANAAVNPLLFYRLDKQ</sequence>
<evidence type="ECO:0000256" key="2">
    <source>
        <dbReference type="ARBA" id="ARBA00010663"/>
    </source>
</evidence>
<dbReference type="PRINTS" id="PR00237">
    <property type="entry name" value="GPCRRHODOPSN"/>
</dbReference>
<comment type="caution">
    <text evidence="13">The sequence shown here is derived from an EMBL/GenBank/DDBJ whole genome shotgun (WGS) entry which is preliminary data.</text>
</comment>
<feature type="transmembrane region" description="Helical" evidence="11">
    <location>
        <begin position="197"/>
        <end position="229"/>
    </location>
</feature>
<feature type="transmembrane region" description="Helical" evidence="11">
    <location>
        <begin position="289"/>
        <end position="309"/>
    </location>
</feature>
<accession>A0A8J2WLH2</accession>
<dbReference type="InterPro" id="IPR000276">
    <property type="entry name" value="GPCR_Rhodpsn"/>
</dbReference>
<dbReference type="EMBL" id="CAKKLH010000303">
    <property type="protein sequence ID" value="CAH0110465.1"/>
    <property type="molecule type" value="Genomic_DNA"/>
</dbReference>
<keyword evidence="4 10" id="KW-0812">Transmembrane</keyword>
<dbReference type="PANTHER" id="PTHR46925">
    <property type="entry name" value="G-PROTEIN COUPLED RECEPTOR TKR-1-RELATED"/>
    <property type="match status" value="1"/>
</dbReference>
<dbReference type="SUPFAM" id="SSF81321">
    <property type="entry name" value="Family A G protein-coupled receptor-like"/>
    <property type="match status" value="1"/>
</dbReference>
<dbReference type="InterPro" id="IPR001681">
    <property type="entry name" value="Neurokn_rcpt"/>
</dbReference>
<dbReference type="GO" id="GO:0004995">
    <property type="term" value="F:tachykinin receptor activity"/>
    <property type="evidence" value="ECO:0007669"/>
    <property type="project" value="InterPro"/>
</dbReference>
<evidence type="ECO:0000313" key="13">
    <source>
        <dbReference type="EMBL" id="CAH0110465.1"/>
    </source>
</evidence>
<keyword evidence="7 11" id="KW-0472">Membrane</keyword>
<feature type="transmembrane region" description="Helical" evidence="11">
    <location>
        <begin position="250"/>
        <end position="269"/>
    </location>
</feature>
<proteinExistence type="inferred from homology"/>
<keyword evidence="14" id="KW-1185">Reference proteome</keyword>
<evidence type="ECO:0000256" key="10">
    <source>
        <dbReference type="RuleBase" id="RU000688"/>
    </source>
</evidence>
<feature type="transmembrane region" description="Helical" evidence="11">
    <location>
        <begin position="109"/>
        <end position="130"/>
    </location>
</feature>
<evidence type="ECO:0000256" key="3">
    <source>
        <dbReference type="ARBA" id="ARBA00022475"/>
    </source>
</evidence>
<evidence type="ECO:0000256" key="4">
    <source>
        <dbReference type="ARBA" id="ARBA00022692"/>
    </source>
</evidence>
<dbReference type="InterPro" id="IPR017452">
    <property type="entry name" value="GPCR_Rhodpsn_7TM"/>
</dbReference>
<feature type="transmembrane region" description="Helical" evidence="11">
    <location>
        <begin position="65"/>
        <end position="89"/>
    </location>
</feature>
<evidence type="ECO:0000259" key="12">
    <source>
        <dbReference type="PROSITE" id="PS50262"/>
    </source>
</evidence>
<evidence type="ECO:0000256" key="1">
    <source>
        <dbReference type="ARBA" id="ARBA00004651"/>
    </source>
</evidence>
<dbReference type="Gene3D" id="1.20.1070.10">
    <property type="entry name" value="Rhodopsin 7-helix transmembrane proteins"/>
    <property type="match status" value="1"/>
</dbReference>
<evidence type="ECO:0000256" key="5">
    <source>
        <dbReference type="ARBA" id="ARBA00022989"/>
    </source>
</evidence>
<organism evidence="13 14">
    <name type="scientific">Daphnia galeata</name>
    <dbReference type="NCBI Taxonomy" id="27404"/>
    <lineage>
        <taxon>Eukaryota</taxon>
        <taxon>Metazoa</taxon>
        <taxon>Ecdysozoa</taxon>
        <taxon>Arthropoda</taxon>
        <taxon>Crustacea</taxon>
        <taxon>Branchiopoda</taxon>
        <taxon>Diplostraca</taxon>
        <taxon>Cladocera</taxon>
        <taxon>Anomopoda</taxon>
        <taxon>Daphniidae</taxon>
        <taxon>Daphnia</taxon>
    </lineage>
</organism>
<name>A0A8J2WLH2_9CRUS</name>
<evidence type="ECO:0000256" key="9">
    <source>
        <dbReference type="ARBA" id="ARBA00023224"/>
    </source>
</evidence>
<keyword evidence="6 10" id="KW-0297">G-protein coupled receptor</keyword>
<gene>
    <name evidence="13" type="ORF">DGAL_LOCUS14033</name>
</gene>
<comment type="subcellular location">
    <subcellularLocation>
        <location evidence="1">Cell membrane</location>
        <topology evidence="1">Multi-pass membrane protein</topology>
    </subcellularLocation>
</comment>
<dbReference type="PROSITE" id="PS00237">
    <property type="entry name" value="G_PROTEIN_RECEP_F1_1"/>
    <property type="match status" value="1"/>
</dbReference>
<feature type="transmembrane region" description="Helical" evidence="11">
    <location>
        <begin position="142"/>
        <end position="163"/>
    </location>
</feature>
<dbReference type="Proteomes" id="UP000789390">
    <property type="component" value="Unassembled WGS sequence"/>
</dbReference>